<evidence type="ECO:0000313" key="1">
    <source>
        <dbReference type="EMBL" id="GAA4341966.1"/>
    </source>
</evidence>
<dbReference type="EMBL" id="BAABGJ010000020">
    <property type="protein sequence ID" value="GAA4341966.1"/>
    <property type="molecule type" value="Genomic_DNA"/>
</dbReference>
<dbReference type="RefSeq" id="WP_345537984.1">
    <property type="nucleotide sequence ID" value="NZ_BAABGJ010000020.1"/>
</dbReference>
<keyword evidence="2" id="KW-1185">Reference proteome</keyword>
<accession>A0ABP8HNV9</accession>
<name>A0ABP8HNV9_9BURK</name>
<proteinExistence type="predicted"/>
<dbReference type="Proteomes" id="UP001500975">
    <property type="component" value="Unassembled WGS sequence"/>
</dbReference>
<evidence type="ECO:0000313" key="2">
    <source>
        <dbReference type="Proteomes" id="UP001500975"/>
    </source>
</evidence>
<organism evidence="1 2">
    <name type="scientific">Variovorax defluvii</name>
    <dbReference type="NCBI Taxonomy" id="913761"/>
    <lineage>
        <taxon>Bacteria</taxon>
        <taxon>Pseudomonadati</taxon>
        <taxon>Pseudomonadota</taxon>
        <taxon>Betaproteobacteria</taxon>
        <taxon>Burkholderiales</taxon>
        <taxon>Comamonadaceae</taxon>
        <taxon>Variovorax</taxon>
    </lineage>
</organism>
<gene>
    <name evidence="1" type="ORF">GCM10023165_23250</name>
</gene>
<protein>
    <submittedName>
        <fullName evidence="1">Uncharacterized protein</fullName>
    </submittedName>
</protein>
<comment type="caution">
    <text evidence="1">The sequence shown here is derived from an EMBL/GenBank/DDBJ whole genome shotgun (WGS) entry which is preliminary data.</text>
</comment>
<sequence length="94" mass="10182">MPPMELLHQIAREPLPCTIYAPAEIDKLRVLRAAELVTAFIPPAETLPHGESHKPAQVLSITDKGQQALEGGLEDAVAAELALARMHCRNQGSH</sequence>
<reference evidence="2" key="1">
    <citation type="journal article" date="2019" name="Int. J. Syst. Evol. Microbiol.">
        <title>The Global Catalogue of Microorganisms (GCM) 10K type strain sequencing project: providing services to taxonomists for standard genome sequencing and annotation.</title>
        <authorList>
            <consortium name="The Broad Institute Genomics Platform"/>
            <consortium name="The Broad Institute Genome Sequencing Center for Infectious Disease"/>
            <person name="Wu L."/>
            <person name="Ma J."/>
        </authorList>
    </citation>
    <scope>NUCLEOTIDE SEQUENCE [LARGE SCALE GENOMIC DNA]</scope>
    <source>
        <strain evidence="2">JCM 17804</strain>
    </source>
</reference>